<dbReference type="Pfam" id="PF20146">
    <property type="entry name" value="NRF"/>
    <property type="match status" value="1"/>
</dbReference>
<dbReference type="Proteomes" id="UP000887013">
    <property type="component" value="Unassembled WGS sequence"/>
</dbReference>
<evidence type="ECO:0000313" key="3">
    <source>
        <dbReference type="Proteomes" id="UP000887013"/>
    </source>
</evidence>
<organism evidence="2 3">
    <name type="scientific">Nephila pilipes</name>
    <name type="common">Giant wood spider</name>
    <name type="synonym">Nephila maculata</name>
    <dbReference type="NCBI Taxonomy" id="299642"/>
    <lineage>
        <taxon>Eukaryota</taxon>
        <taxon>Metazoa</taxon>
        <taxon>Ecdysozoa</taxon>
        <taxon>Arthropoda</taxon>
        <taxon>Chelicerata</taxon>
        <taxon>Arachnida</taxon>
        <taxon>Araneae</taxon>
        <taxon>Araneomorphae</taxon>
        <taxon>Entelegynae</taxon>
        <taxon>Araneoidea</taxon>
        <taxon>Nephilidae</taxon>
        <taxon>Nephila</taxon>
    </lineage>
</organism>
<reference evidence="2" key="1">
    <citation type="submission" date="2020-08" db="EMBL/GenBank/DDBJ databases">
        <title>Multicomponent nature underlies the extraordinary mechanical properties of spider dragline silk.</title>
        <authorList>
            <person name="Kono N."/>
            <person name="Nakamura H."/>
            <person name="Mori M."/>
            <person name="Yoshida Y."/>
            <person name="Ohtoshi R."/>
            <person name="Malay A.D."/>
            <person name="Moran D.A.P."/>
            <person name="Tomita M."/>
            <person name="Numata K."/>
            <person name="Arakawa K."/>
        </authorList>
    </citation>
    <scope>NUCLEOTIDE SEQUENCE</scope>
</reference>
<sequence length="71" mass="8069">MINGILTGTLSSYGSYDQCVATIIPKNNIRAQYCTIEAWPPLPPKPRFYALNKRLDAFKRFENDTGMMGRI</sequence>
<proteinExistence type="predicted"/>
<gene>
    <name evidence="2" type="primary">nrf-6_0</name>
    <name evidence="2" type="ORF">NPIL_206671</name>
</gene>
<feature type="domain" description="Nose resistant-to-fluoxetine protein N-terminal" evidence="1">
    <location>
        <begin position="3"/>
        <end position="45"/>
    </location>
</feature>
<keyword evidence="3" id="KW-1185">Reference proteome</keyword>
<accession>A0A8X6QG44</accession>
<protein>
    <submittedName>
        <fullName evidence="2">Nose resistant to fluoxetine protein 6</fullName>
    </submittedName>
</protein>
<dbReference type="AlphaFoldDB" id="A0A8X6QG44"/>
<evidence type="ECO:0000259" key="1">
    <source>
        <dbReference type="Pfam" id="PF20146"/>
    </source>
</evidence>
<evidence type="ECO:0000313" key="2">
    <source>
        <dbReference type="EMBL" id="GFU16719.1"/>
    </source>
</evidence>
<dbReference type="OrthoDB" id="6437071at2759"/>
<dbReference type="EMBL" id="BMAW01030489">
    <property type="protein sequence ID" value="GFU16719.1"/>
    <property type="molecule type" value="Genomic_DNA"/>
</dbReference>
<comment type="caution">
    <text evidence="2">The sequence shown here is derived from an EMBL/GenBank/DDBJ whole genome shotgun (WGS) entry which is preliminary data.</text>
</comment>
<dbReference type="InterPro" id="IPR006621">
    <property type="entry name" value="Nose-resist-to-fluoxetine_N"/>
</dbReference>
<name>A0A8X6QG44_NEPPI</name>